<reference evidence="4 5" key="1">
    <citation type="submission" date="2018-12" db="EMBL/GenBank/DDBJ databases">
        <title>Genome sequence and assembly of Colletotrichum trifolii.</title>
        <authorList>
            <person name="Gan P."/>
            <person name="Shirasu K."/>
        </authorList>
    </citation>
    <scope>NUCLEOTIDE SEQUENCE [LARGE SCALE GENOMIC DNA]</scope>
    <source>
        <strain evidence="4 5">543-2</strain>
    </source>
</reference>
<dbReference type="EMBL" id="RYZW01000261">
    <property type="protein sequence ID" value="TDZ36576.1"/>
    <property type="molecule type" value="Genomic_DNA"/>
</dbReference>
<organism evidence="4 5">
    <name type="scientific">Colletotrichum trifolii</name>
    <dbReference type="NCBI Taxonomy" id="5466"/>
    <lineage>
        <taxon>Eukaryota</taxon>
        <taxon>Fungi</taxon>
        <taxon>Dikarya</taxon>
        <taxon>Ascomycota</taxon>
        <taxon>Pezizomycotina</taxon>
        <taxon>Sordariomycetes</taxon>
        <taxon>Hypocreomycetidae</taxon>
        <taxon>Glomerellales</taxon>
        <taxon>Glomerellaceae</taxon>
        <taxon>Colletotrichum</taxon>
        <taxon>Colletotrichum orbiculare species complex</taxon>
    </lineage>
</organism>
<evidence type="ECO:0000256" key="1">
    <source>
        <dbReference type="ARBA" id="ARBA00022737"/>
    </source>
</evidence>
<keyword evidence="2 3" id="KW-0040">ANK repeat</keyword>
<proteinExistence type="predicted"/>
<accession>A0A4R8QHS5</accession>
<dbReference type="InterPro" id="IPR036770">
    <property type="entry name" value="Ankyrin_rpt-contain_sf"/>
</dbReference>
<protein>
    <submittedName>
        <fullName evidence="4">Ankyrin-3</fullName>
    </submittedName>
</protein>
<evidence type="ECO:0000256" key="3">
    <source>
        <dbReference type="PROSITE-ProRule" id="PRU00023"/>
    </source>
</evidence>
<evidence type="ECO:0000313" key="4">
    <source>
        <dbReference type="EMBL" id="TDZ36576.1"/>
    </source>
</evidence>
<feature type="repeat" description="ANK" evidence="3">
    <location>
        <begin position="142"/>
        <end position="165"/>
    </location>
</feature>
<keyword evidence="1" id="KW-0677">Repeat</keyword>
<dbReference type="SUPFAM" id="SSF48403">
    <property type="entry name" value="Ankyrin repeat"/>
    <property type="match status" value="1"/>
</dbReference>
<sequence length="820" mass="91734">MSRVPNLNGALGDFQITLAPELILMIIEELGSLVEGEHYDGHDNDFVADPAGYLHLNTDPLVSQVMEYIRQVPTLRMLTAGALNQRFRYTILRTALRWDVAREQPKALLHAARHGHDEVARLVLMESRVSVNQPDTENSYPRGMTPLMLAAWHGHANIVQMLLNHAKTDTEFRMPYAVYGQTGLGRSSRPNAFSESHLTMLGRPARVNFAFDLTPLHCALLGSRDDGSIADAVLARIPSSFNQAIANEDGRILAIAAARDVVSMIDPLINRGASVKHGGPWVYSNRNGNPHVFIPVIHHAVSAAMISKLISRGATVNTPPWIGLNPLHAVCLRGFDCRGAIQELVQSGVDVNETTAGGRQRGQQGTEHLLAWTPQTALNLACRRLNYHHIDYLVSIGAAVMGTNPPHANLNAVNFEGDGAFHRVTPLHDLFLFEYEDDDWRKLTAYDKGPILRETLLAAVTRLVQCPGGERAIRRRVNVPIGNVPHNIHRIDSRFWILPRGVDHEKLTPFDVFLMQPLVDDEGILQAMFDACPDVLNDINRMMRNLGVTPLIALLSHGFDHTKGEAGFYRPRLLKWLLEHGADPNMSDSEGLSPLHYAVFWLDFEAVTMLLEYGAALETKVVLDTTALDVFMGSLITHAQQQTRAAQGIHVRTHWLNMVDAPGPLSNMQGLWEMQLLHDDRKNGIMPAWVKGEADLYLYSTERMMEAVGHEAFDDLDRRWERSKYGGTALEERQRRVWALLLEATQMQGITWRGWRHMVPTTLDYACANDVADEFIDDLVSEGAPLGLAPPSSQFQILSDDADYNWNSWRDRLQMILPGR</sequence>
<keyword evidence="5" id="KW-1185">Reference proteome</keyword>
<dbReference type="STRING" id="5466.A0A4R8QHS5"/>
<dbReference type="Pfam" id="PF13637">
    <property type="entry name" value="Ank_4"/>
    <property type="match status" value="1"/>
</dbReference>
<dbReference type="Pfam" id="PF12796">
    <property type="entry name" value="Ank_2"/>
    <property type="match status" value="1"/>
</dbReference>
<dbReference type="InterPro" id="IPR002110">
    <property type="entry name" value="Ankyrin_rpt"/>
</dbReference>
<dbReference type="InterPro" id="IPR051637">
    <property type="entry name" value="Ank_repeat_dom-contain_49"/>
</dbReference>
<dbReference type="PANTHER" id="PTHR24180">
    <property type="entry name" value="CYCLIN-DEPENDENT KINASE INHIBITOR 2C-RELATED"/>
    <property type="match status" value="1"/>
</dbReference>
<dbReference type="AlphaFoldDB" id="A0A4R8QHS5"/>
<gene>
    <name evidence="4" type="primary">ANK3-0</name>
    <name evidence="4" type="ORF">CTRI78_v011284</name>
</gene>
<dbReference type="Proteomes" id="UP000295703">
    <property type="component" value="Unassembled WGS sequence"/>
</dbReference>
<dbReference type="PROSITE" id="PS50297">
    <property type="entry name" value="ANK_REP_REGION"/>
    <property type="match status" value="2"/>
</dbReference>
<dbReference type="PRINTS" id="PR01415">
    <property type="entry name" value="ANKYRIN"/>
</dbReference>
<dbReference type="PANTHER" id="PTHR24180:SF45">
    <property type="entry name" value="POLY [ADP-RIBOSE] POLYMERASE TANKYRASE"/>
    <property type="match status" value="1"/>
</dbReference>
<evidence type="ECO:0000313" key="5">
    <source>
        <dbReference type="Proteomes" id="UP000295703"/>
    </source>
</evidence>
<evidence type="ECO:0000256" key="2">
    <source>
        <dbReference type="ARBA" id="ARBA00023043"/>
    </source>
</evidence>
<feature type="repeat" description="ANK" evidence="3">
    <location>
        <begin position="590"/>
        <end position="622"/>
    </location>
</feature>
<dbReference type="PROSITE" id="PS50088">
    <property type="entry name" value="ANK_REPEAT"/>
    <property type="match status" value="2"/>
</dbReference>
<dbReference type="SMART" id="SM00248">
    <property type="entry name" value="ANK"/>
    <property type="match status" value="7"/>
</dbReference>
<comment type="caution">
    <text evidence="4">The sequence shown here is derived from an EMBL/GenBank/DDBJ whole genome shotgun (WGS) entry which is preliminary data.</text>
</comment>
<name>A0A4R8QHS5_COLTR</name>
<dbReference type="Gene3D" id="1.25.40.20">
    <property type="entry name" value="Ankyrin repeat-containing domain"/>
    <property type="match status" value="2"/>
</dbReference>